<comment type="similarity">
    <text evidence="2">Belongs to the class-I pyridoxal-phosphate-dependent aminotransferase family.</text>
</comment>
<evidence type="ECO:0000259" key="9">
    <source>
        <dbReference type="Pfam" id="PF00155"/>
    </source>
</evidence>
<dbReference type="InterPro" id="IPR015421">
    <property type="entry name" value="PyrdxlP-dep_Trfase_major"/>
</dbReference>
<gene>
    <name evidence="10" type="ORF">OFUS_LOCUS11249</name>
</gene>
<dbReference type="GO" id="GO:0004069">
    <property type="term" value="F:L-aspartate:2-oxoglutarate aminotransferase activity"/>
    <property type="evidence" value="ECO:0007669"/>
    <property type="project" value="UniProtKB-EC"/>
</dbReference>
<dbReference type="PANTHER" id="PTHR11879">
    <property type="entry name" value="ASPARTATE AMINOTRANSFERASE"/>
    <property type="match status" value="1"/>
</dbReference>
<dbReference type="Gene3D" id="3.90.1150.10">
    <property type="entry name" value="Aspartate Aminotransferase, domain 1"/>
    <property type="match status" value="1"/>
</dbReference>
<reference evidence="10" key="1">
    <citation type="submission" date="2022-03" db="EMBL/GenBank/DDBJ databases">
        <authorList>
            <person name="Martin C."/>
        </authorList>
    </citation>
    <scope>NUCLEOTIDE SEQUENCE</scope>
</reference>
<comment type="cofactor">
    <cofactor evidence="1">
        <name>pyridoxal 5'-phosphate</name>
        <dbReference type="ChEBI" id="CHEBI:597326"/>
    </cofactor>
</comment>
<keyword evidence="5" id="KW-0032">Aminotransferase</keyword>
<comment type="caution">
    <text evidence="10">The sequence shown here is derived from an EMBL/GenBank/DDBJ whole genome shotgun (WGS) entry which is preliminary data.</text>
</comment>
<dbReference type="PRINTS" id="PR00799">
    <property type="entry name" value="TRANSAMINASE"/>
</dbReference>
<dbReference type="OrthoDB" id="6752799at2759"/>
<evidence type="ECO:0000256" key="6">
    <source>
        <dbReference type="ARBA" id="ARBA00022679"/>
    </source>
</evidence>
<dbReference type="FunFam" id="3.40.640.10:FF:000066">
    <property type="entry name" value="Aspartate aminotransferase"/>
    <property type="match status" value="1"/>
</dbReference>
<dbReference type="InterPro" id="IPR015422">
    <property type="entry name" value="PyrdxlP-dep_Trfase_small"/>
</dbReference>
<evidence type="ECO:0000313" key="11">
    <source>
        <dbReference type="Proteomes" id="UP000749559"/>
    </source>
</evidence>
<sequence length="411" mass="46085">MATNFFSDVDLSPPIEVFALTQAYNDDPHPNKVNLGVGAYRTDEGKPWVLPVVKTVENQMAADPTLNHEYLPIAGLTDYVNASIRLLLGADSPAIAQNRVDGCQGIGGTGCIRVGLDFLYKIIGCRVVYVSTPTWGNHKGISKAIGYDVREYRYWDNDKRGLNFEGYINDLKAAPSGAVVLLHTCAHNPTGVDPSKEQWAKLAEVIKEKHLFPFFDCAYQGFATGNLEADAWPVRYFVEQGFELLCAQSYSKNFGLYNERTGNLTFVSSSSDVCMKVKSQIKTIIRQTWSNSPNHGCRIVSTVLNNPSFYEEWSRDVKTMAERILLMRQRLHEKLKALGTPGNWDHIVKQIGMFSYTGLNPRQVDFLVKQYHIFLLKSGRINMCALTTKNLDYVANAIHEAVTEVKDDPKL</sequence>
<dbReference type="Pfam" id="PF00155">
    <property type="entry name" value="Aminotran_1_2"/>
    <property type="match status" value="1"/>
</dbReference>
<evidence type="ECO:0000256" key="5">
    <source>
        <dbReference type="ARBA" id="ARBA00022576"/>
    </source>
</evidence>
<feature type="domain" description="Aminotransferase class I/classII large" evidence="9">
    <location>
        <begin position="31"/>
        <end position="398"/>
    </location>
</feature>
<evidence type="ECO:0000256" key="3">
    <source>
        <dbReference type="ARBA" id="ARBA00011738"/>
    </source>
</evidence>
<dbReference type="PANTHER" id="PTHR11879:SF55">
    <property type="entry name" value="GLUTAMATE OXALOACETATE TRANSAMINASE 1, ISOFORM B"/>
    <property type="match status" value="1"/>
</dbReference>
<dbReference type="GO" id="GO:0030170">
    <property type="term" value="F:pyridoxal phosphate binding"/>
    <property type="evidence" value="ECO:0007669"/>
    <property type="project" value="InterPro"/>
</dbReference>
<evidence type="ECO:0000256" key="8">
    <source>
        <dbReference type="ARBA" id="ARBA00030923"/>
    </source>
</evidence>
<keyword evidence="6" id="KW-0808">Transferase</keyword>
<evidence type="ECO:0000256" key="4">
    <source>
        <dbReference type="ARBA" id="ARBA00012753"/>
    </source>
</evidence>
<evidence type="ECO:0000256" key="1">
    <source>
        <dbReference type="ARBA" id="ARBA00001933"/>
    </source>
</evidence>
<accession>A0A8J1T4G6</accession>
<dbReference type="FunFam" id="3.90.1150.10:FF:000001">
    <property type="entry name" value="Aspartate aminotransferase"/>
    <property type="match status" value="1"/>
</dbReference>
<dbReference type="EC" id="2.6.1.1" evidence="4"/>
<dbReference type="GO" id="GO:0005829">
    <property type="term" value="C:cytosol"/>
    <property type="evidence" value="ECO:0007669"/>
    <property type="project" value="TreeGrafter"/>
</dbReference>
<dbReference type="InterPro" id="IPR000796">
    <property type="entry name" value="Asp_trans"/>
</dbReference>
<dbReference type="InterPro" id="IPR015424">
    <property type="entry name" value="PyrdxlP-dep_Trfase"/>
</dbReference>
<dbReference type="CDD" id="cd00609">
    <property type="entry name" value="AAT_like"/>
    <property type="match status" value="1"/>
</dbReference>
<organism evidence="10 11">
    <name type="scientific">Owenia fusiformis</name>
    <name type="common">Polychaete worm</name>
    <dbReference type="NCBI Taxonomy" id="6347"/>
    <lineage>
        <taxon>Eukaryota</taxon>
        <taxon>Metazoa</taxon>
        <taxon>Spiralia</taxon>
        <taxon>Lophotrochozoa</taxon>
        <taxon>Annelida</taxon>
        <taxon>Polychaeta</taxon>
        <taxon>Sedentaria</taxon>
        <taxon>Canalipalpata</taxon>
        <taxon>Sabellida</taxon>
        <taxon>Oweniida</taxon>
        <taxon>Oweniidae</taxon>
        <taxon>Owenia</taxon>
    </lineage>
</organism>
<keyword evidence="11" id="KW-1185">Reference proteome</keyword>
<evidence type="ECO:0000256" key="2">
    <source>
        <dbReference type="ARBA" id="ARBA00007441"/>
    </source>
</evidence>
<dbReference type="GO" id="GO:0006532">
    <property type="term" value="P:aspartate biosynthetic process"/>
    <property type="evidence" value="ECO:0007669"/>
    <property type="project" value="TreeGrafter"/>
</dbReference>
<proteinExistence type="inferred from homology"/>
<dbReference type="EMBL" id="CAIIXF020000005">
    <property type="protein sequence ID" value="CAH1785146.1"/>
    <property type="molecule type" value="Genomic_DNA"/>
</dbReference>
<comment type="subunit">
    <text evidence="3">Homodimer.</text>
</comment>
<dbReference type="Gene3D" id="3.40.640.10">
    <property type="entry name" value="Type I PLP-dependent aspartate aminotransferase-like (Major domain)"/>
    <property type="match status" value="1"/>
</dbReference>
<protein>
    <recommendedName>
        <fullName evidence="4">aspartate transaminase</fullName>
        <ecNumber evidence="4">2.6.1.1</ecNumber>
    </recommendedName>
    <alternativeName>
        <fullName evidence="8">Transaminase A</fullName>
    </alternativeName>
</protein>
<keyword evidence="7" id="KW-0663">Pyridoxal phosphate</keyword>
<dbReference type="NCBIfam" id="NF006719">
    <property type="entry name" value="PRK09257.1"/>
    <property type="match status" value="1"/>
</dbReference>
<dbReference type="AlphaFoldDB" id="A0A8J1T4G6"/>
<dbReference type="SUPFAM" id="SSF53383">
    <property type="entry name" value="PLP-dependent transferases"/>
    <property type="match status" value="1"/>
</dbReference>
<dbReference type="InterPro" id="IPR004839">
    <property type="entry name" value="Aminotransferase_I/II_large"/>
</dbReference>
<evidence type="ECO:0000256" key="7">
    <source>
        <dbReference type="ARBA" id="ARBA00022898"/>
    </source>
</evidence>
<name>A0A8J1T4G6_OWEFU</name>
<evidence type="ECO:0000313" key="10">
    <source>
        <dbReference type="EMBL" id="CAH1785146.1"/>
    </source>
</evidence>
<dbReference type="Proteomes" id="UP000749559">
    <property type="component" value="Unassembled WGS sequence"/>
</dbReference>